<comment type="caution">
    <text evidence="3">The sequence shown here is derived from an EMBL/GenBank/DDBJ whole genome shotgun (WGS) entry which is preliminary data.</text>
</comment>
<keyword evidence="4" id="KW-1185">Reference proteome</keyword>
<dbReference type="EMBL" id="JAESIY010000026">
    <property type="protein sequence ID" value="MBL3659055.1"/>
    <property type="molecule type" value="Genomic_DNA"/>
</dbReference>
<reference evidence="3" key="1">
    <citation type="submission" date="2021-01" db="EMBL/GenBank/DDBJ databases">
        <title>Fulvivirga kasyanovii gen. nov., sp nov., a novel member of the phylum Bacteroidetes isolated from seawater in a mussel farm.</title>
        <authorList>
            <person name="Zhao L.-H."/>
            <person name="Wang Z.-J."/>
        </authorList>
    </citation>
    <scope>NUCLEOTIDE SEQUENCE</scope>
    <source>
        <strain evidence="3">2943</strain>
    </source>
</reference>
<evidence type="ECO:0000313" key="3">
    <source>
        <dbReference type="EMBL" id="MBL3659055.1"/>
    </source>
</evidence>
<evidence type="ECO:0000259" key="2">
    <source>
        <dbReference type="PROSITE" id="PS52015"/>
    </source>
</evidence>
<evidence type="ECO:0000313" key="4">
    <source>
        <dbReference type="Proteomes" id="UP000659388"/>
    </source>
</evidence>
<dbReference type="Proteomes" id="UP000659388">
    <property type="component" value="Unassembled WGS sequence"/>
</dbReference>
<name>A0A937FDS6_9BACT</name>
<evidence type="ECO:0000256" key="1">
    <source>
        <dbReference type="SAM" id="SignalP"/>
    </source>
</evidence>
<proteinExistence type="predicted"/>
<dbReference type="InterPro" id="IPR037682">
    <property type="entry name" value="TonB_C"/>
</dbReference>
<dbReference type="Pfam" id="PF03544">
    <property type="entry name" value="TonB_C"/>
    <property type="match status" value="1"/>
</dbReference>
<dbReference type="Gene3D" id="3.30.1150.10">
    <property type="match status" value="1"/>
</dbReference>
<organism evidence="3 4">
    <name type="scientific">Fulvivirga sediminis</name>
    <dbReference type="NCBI Taxonomy" id="2803949"/>
    <lineage>
        <taxon>Bacteria</taxon>
        <taxon>Pseudomonadati</taxon>
        <taxon>Bacteroidota</taxon>
        <taxon>Cytophagia</taxon>
        <taxon>Cytophagales</taxon>
        <taxon>Fulvivirgaceae</taxon>
        <taxon>Fulvivirga</taxon>
    </lineage>
</organism>
<dbReference type="RefSeq" id="WP_202246849.1">
    <property type="nucleotide sequence ID" value="NZ_JAESIY010000026.1"/>
</dbReference>
<accession>A0A937FDS6</accession>
<gene>
    <name evidence="3" type="ORF">JL102_23115</name>
</gene>
<dbReference type="AlphaFoldDB" id="A0A937FDS6"/>
<dbReference type="PROSITE" id="PS52015">
    <property type="entry name" value="TONB_CTD"/>
    <property type="match status" value="1"/>
</dbReference>
<protein>
    <submittedName>
        <fullName evidence="3">Energy transducer TonB</fullName>
    </submittedName>
</protein>
<feature type="chain" id="PRO_5037965769" evidence="1">
    <location>
        <begin position="18"/>
        <end position="139"/>
    </location>
</feature>
<keyword evidence="1" id="KW-0732">Signal</keyword>
<feature type="signal peptide" evidence="1">
    <location>
        <begin position="1"/>
        <end position="17"/>
    </location>
</feature>
<sequence length="139" mass="15504">MKIILTILLLNSLIVFGQESGDETCLQEVDTLTNEEVYKITDIPAKIDGGMSLLFKEAAKRIKYSNNSDRYPIESKVFVAFIVAESGSVTGQRIIKNIAGTDIGEQLLEIVQEFTWRPAICKGNPVKSMVILPMILHFK</sequence>
<dbReference type="SUPFAM" id="SSF74653">
    <property type="entry name" value="TolA/TonB C-terminal domain"/>
    <property type="match status" value="1"/>
</dbReference>
<dbReference type="GO" id="GO:0055085">
    <property type="term" value="P:transmembrane transport"/>
    <property type="evidence" value="ECO:0007669"/>
    <property type="project" value="InterPro"/>
</dbReference>
<feature type="domain" description="TonB C-terminal" evidence="2">
    <location>
        <begin position="49"/>
        <end position="139"/>
    </location>
</feature>